<organism evidence="1 2">
    <name type="scientific">Chondromyces apiculatus DSM 436</name>
    <dbReference type="NCBI Taxonomy" id="1192034"/>
    <lineage>
        <taxon>Bacteria</taxon>
        <taxon>Pseudomonadati</taxon>
        <taxon>Myxococcota</taxon>
        <taxon>Polyangia</taxon>
        <taxon>Polyangiales</taxon>
        <taxon>Polyangiaceae</taxon>
        <taxon>Chondromyces</taxon>
    </lineage>
</organism>
<name>A0A017SZ70_9BACT</name>
<comment type="caution">
    <text evidence="1">The sequence shown here is derived from an EMBL/GenBank/DDBJ whole genome shotgun (WGS) entry which is preliminary data.</text>
</comment>
<dbReference type="EMBL" id="ASRX01000063">
    <property type="protein sequence ID" value="EYF02273.1"/>
    <property type="molecule type" value="Genomic_DNA"/>
</dbReference>
<dbReference type="AlphaFoldDB" id="A0A017SZ70"/>
<proteinExistence type="predicted"/>
<dbReference type="RefSeq" id="WP_044247923.1">
    <property type="nucleotide sequence ID" value="NZ_ASRX01000063.1"/>
</dbReference>
<dbReference type="Proteomes" id="UP000019678">
    <property type="component" value="Unassembled WGS sequence"/>
</dbReference>
<protein>
    <submittedName>
        <fullName evidence="1">Uncharacterized protein</fullName>
    </submittedName>
</protein>
<evidence type="ECO:0000313" key="1">
    <source>
        <dbReference type="EMBL" id="EYF02273.1"/>
    </source>
</evidence>
<reference evidence="1 2" key="1">
    <citation type="submission" date="2013-05" db="EMBL/GenBank/DDBJ databases">
        <title>Genome assembly of Chondromyces apiculatus DSM 436.</title>
        <authorList>
            <person name="Sharma G."/>
            <person name="Khatri I."/>
            <person name="Kaur C."/>
            <person name="Mayilraj S."/>
            <person name="Subramanian S."/>
        </authorList>
    </citation>
    <scope>NUCLEOTIDE SEQUENCE [LARGE SCALE GENOMIC DNA]</scope>
    <source>
        <strain evidence="1 2">DSM 436</strain>
    </source>
</reference>
<sequence length="102" mass="11140">MTEQEAITIVVEGLVGARSIPVKLRAREGLDREGVAQVKEALRFLAEQWEGRPDVPRQVALAFVDIGSNITWAQGGYTEREQAEIEAAGMELTELGLALFDG</sequence>
<dbReference type="OrthoDB" id="6902921at2"/>
<gene>
    <name evidence="1" type="ORF">CAP_7345</name>
</gene>
<dbReference type="STRING" id="1192034.CAP_7345"/>
<accession>A0A017SZ70</accession>
<evidence type="ECO:0000313" key="2">
    <source>
        <dbReference type="Proteomes" id="UP000019678"/>
    </source>
</evidence>
<keyword evidence="2" id="KW-1185">Reference proteome</keyword>